<dbReference type="InterPro" id="IPR001478">
    <property type="entry name" value="PDZ"/>
</dbReference>
<dbReference type="PANTHER" id="PTHR43343">
    <property type="entry name" value="PEPTIDASE S12"/>
    <property type="match status" value="1"/>
</dbReference>
<evidence type="ECO:0000313" key="6">
    <source>
        <dbReference type="EMBL" id="HIR55086.1"/>
    </source>
</evidence>
<feature type="region of interest" description="Disordered" evidence="3">
    <location>
        <begin position="1"/>
        <end position="53"/>
    </location>
</feature>
<dbReference type="Proteomes" id="UP000824238">
    <property type="component" value="Unassembled WGS sequence"/>
</dbReference>
<feature type="domain" description="PDZ" evidence="5">
    <location>
        <begin position="365"/>
        <end position="447"/>
    </location>
</feature>
<feature type="transmembrane region" description="Helical" evidence="4">
    <location>
        <begin position="73"/>
        <end position="91"/>
    </location>
</feature>
<dbReference type="Gene3D" id="2.40.10.120">
    <property type="match status" value="1"/>
</dbReference>
<dbReference type="InterPro" id="IPR009003">
    <property type="entry name" value="Peptidase_S1_PA"/>
</dbReference>
<protein>
    <submittedName>
        <fullName evidence="6">Trypsin-like peptidase domain-containing protein</fullName>
    </submittedName>
</protein>
<keyword evidence="4" id="KW-0812">Transmembrane</keyword>
<gene>
    <name evidence="6" type="ORF">IAD36_05785</name>
</gene>
<keyword evidence="1" id="KW-0645">Protease</keyword>
<evidence type="ECO:0000256" key="1">
    <source>
        <dbReference type="ARBA" id="ARBA00022670"/>
    </source>
</evidence>
<accession>A0A9D1IZ08</accession>
<reference evidence="6" key="1">
    <citation type="submission" date="2020-10" db="EMBL/GenBank/DDBJ databases">
        <authorList>
            <person name="Gilroy R."/>
        </authorList>
    </citation>
    <scope>NUCLEOTIDE SEQUENCE</scope>
    <source>
        <strain evidence="6">ChiGjej3B3-7149</strain>
    </source>
</reference>
<evidence type="ECO:0000259" key="5">
    <source>
        <dbReference type="PROSITE" id="PS50106"/>
    </source>
</evidence>
<dbReference type="PRINTS" id="PR00834">
    <property type="entry name" value="PROTEASES2C"/>
</dbReference>
<sequence length="463" mass="49047">MNERPQSWQSGWYDTDPGPAAPERPTAPPPAEAAPHPTQLPPRRSAGPSPAYCEPYWSEEDHAPKRPRTGFRVAGICLLAFVIIAATAVLFSRDGRTAFSPGSTESGGDLPEMGYDDFRDFFEDYYEGTTGGISDSSIPKYQAAGGFSLEPVPEPETETLSLSEIYARCYPSVVSITAMVSDTSYYWGTGIVISEDGYIATNAHIIEGAYSATVTLWDDREFEAKLVGMDGVSDLAVLKIEAEGLSPAEFCSDQVSVGDAVAAIGNPLGAELRGTLTDGIISAISRDISYNNHSMTLLQTNAAINDGNSGGPLINMHGQVVGITNMKMKAANSSATGIEGIGFAIPVSTIKTVVDELISEGVVTGRPAVGITVGQIPDSAASYFEIPEGLYVSAVTPGSDAEAKGIQVGDIVTQINGIGVRQTSDVSAIISEYEVGDIMTFTIFRDGETLYVDVELVETSDIY</sequence>
<proteinExistence type="predicted"/>
<dbReference type="CDD" id="cd06779">
    <property type="entry name" value="cpPDZ_Deg_HtrA-like"/>
    <property type="match status" value="1"/>
</dbReference>
<dbReference type="InterPro" id="IPR036034">
    <property type="entry name" value="PDZ_sf"/>
</dbReference>
<keyword evidence="4" id="KW-1133">Transmembrane helix</keyword>
<dbReference type="GO" id="GO:0004252">
    <property type="term" value="F:serine-type endopeptidase activity"/>
    <property type="evidence" value="ECO:0007669"/>
    <property type="project" value="InterPro"/>
</dbReference>
<name>A0A9D1IZ08_9FIRM</name>
<organism evidence="6 7">
    <name type="scientific">Candidatus Scatomorpha intestinigallinarum</name>
    <dbReference type="NCBI Taxonomy" id="2840923"/>
    <lineage>
        <taxon>Bacteria</taxon>
        <taxon>Bacillati</taxon>
        <taxon>Bacillota</taxon>
        <taxon>Clostridia</taxon>
        <taxon>Eubacteriales</taxon>
        <taxon>Candidatus Scatomorpha</taxon>
    </lineage>
</organism>
<dbReference type="PROSITE" id="PS50106">
    <property type="entry name" value="PDZ"/>
    <property type="match status" value="1"/>
</dbReference>
<dbReference type="Pfam" id="PF13180">
    <property type="entry name" value="PDZ_2"/>
    <property type="match status" value="1"/>
</dbReference>
<dbReference type="SUPFAM" id="SSF50494">
    <property type="entry name" value="Trypsin-like serine proteases"/>
    <property type="match status" value="1"/>
</dbReference>
<dbReference type="AlphaFoldDB" id="A0A9D1IZ08"/>
<keyword evidence="2" id="KW-0378">Hydrolase</keyword>
<dbReference type="Gene3D" id="2.30.42.10">
    <property type="match status" value="1"/>
</dbReference>
<dbReference type="SUPFAM" id="SSF50156">
    <property type="entry name" value="PDZ domain-like"/>
    <property type="match status" value="1"/>
</dbReference>
<evidence type="ECO:0000256" key="2">
    <source>
        <dbReference type="ARBA" id="ARBA00022801"/>
    </source>
</evidence>
<dbReference type="SMART" id="SM00228">
    <property type="entry name" value="PDZ"/>
    <property type="match status" value="1"/>
</dbReference>
<keyword evidence="4" id="KW-0472">Membrane</keyword>
<dbReference type="EMBL" id="DVHH01000143">
    <property type="protein sequence ID" value="HIR55086.1"/>
    <property type="molecule type" value="Genomic_DNA"/>
</dbReference>
<evidence type="ECO:0000256" key="4">
    <source>
        <dbReference type="SAM" id="Phobius"/>
    </source>
</evidence>
<evidence type="ECO:0000256" key="3">
    <source>
        <dbReference type="SAM" id="MobiDB-lite"/>
    </source>
</evidence>
<reference evidence="6" key="2">
    <citation type="journal article" date="2021" name="PeerJ">
        <title>Extensive microbial diversity within the chicken gut microbiome revealed by metagenomics and culture.</title>
        <authorList>
            <person name="Gilroy R."/>
            <person name="Ravi A."/>
            <person name="Getino M."/>
            <person name="Pursley I."/>
            <person name="Horton D.L."/>
            <person name="Alikhan N.F."/>
            <person name="Baker D."/>
            <person name="Gharbi K."/>
            <person name="Hall N."/>
            <person name="Watson M."/>
            <person name="Adriaenssens E.M."/>
            <person name="Foster-Nyarko E."/>
            <person name="Jarju S."/>
            <person name="Secka A."/>
            <person name="Antonio M."/>
            <person name="Oren A."/>
            <person name="Chaudhuri R.R."/>
            <person name="La Ragione R."/>
            <person name="Hildebrand F."/>
            <person name="Pallen M.J."/>
        </authorList>
    </citation>
    <scope>NUCLEOTIDE SEQUENCE</scope>
    <source>
        <strain evidence="6">ChiGjej3B3-7149</strain>
    </source>
</reference>
<dbReference type="InterPro" id="IPR001940">
    <property type="entry name" value="Peptidase_S1C"/>
</dbReference>
<comment type="caution">
    <text evidence="6">The sequence shown here is derived from an EMBL/GenBank/DDBJ whole genome shotgun (WGS) entry which is preliminary data.</text>
</comment>
<feature type="compositionally biased region" description="Pro residues" evidence="3">
    <location>
        <begin position="19"/>
        <end position="32"/>
    </location>
</feature>
<evidence type="ECO:0000313" key="7">
    <source>
        <dbReference type="Proteomes" id="UP000824238"/>
    </source>
</evidence>
<dbReference type="Pfam" id="PF13365">
    <property type="entry name" value="Trypsin_2"/>
    <property type="match status" value="1"/>
</dbReference>
<dbReference type="GO" id="GO:0006508">
    <property type="term" value="P:proteolysis"/>
    <property type="evidence" value="ECO:0007669"/>
    <property type="project" value="UniProtKB-KW"/>
</dbReference>
<dbReference type="InterPro" id="IPR051201">
    <property type="entry name" value="Chloro_Bact_Ser_Proteases"/>
</dbReference>
<feature type="compositionally biased region" description="Polar residues" evidence="3">
    <location>
        <begin position="1"/>
        <end position="12"/>
    </location>
</feature>
<dbReference type="PANTHER" id="PTHR43343:SF3">
    <property type="entry name" value="PROTEASE DO-LIKE 8, CHLOROPLASTIC"/>
    <property type="match status" value="1"/>
</dbReference>